<organism evidence="2 3">
    <name type="scientific">Meripilus lineatus</name>
    <dbReference type="NCBI Taxonomy" id="2056292"/>
    <lineage>
        <taxon>Eukaryota</taxon>
        <taxon>Fungi</taxon>
        <taxon>Dikarya</taxon>
        <taxon>Basidiomycota</taxon>
        <taxon>Agaricomycotina</taxon>
        <taxon>Agaricomycetes</taxon>
        <taxon>Polyporales</taxon>
        <taxon>Meripilaceae</taxon>
        <taxon>Meripilus</taxon>
    </lineage>
</organism>
<accession>A0AAD5UXC9</accession>
<reference evidence="2" key="1">
    <citation type="submission" date="2022-07" db="EMBL/GenBank/DDBJ databases">
        <title>Genome Sequence of Physisporinus lineatus.</title>
        <authorList>
            <person name="Buettner E."/>
        </authorList>
    </citation>
    <scope>NUCLEOTIDE SEQUENCE</scope>
    <source>
        <strain evidence="2">VT162</strain>
    </source>
</reference>
<feature type="compositionally biased region" description="Polar residues" evidence="1">
    <location>
        <begin position="355"/>
        <end position="364"/>
    </location>
</feature>
<feature type="region of interest" description="Disordered" evidence="1">
    <location>
        <begin position="154"/>
        <end position="220"/>
    </location>
</feature>
<evidence type="ECO:0000313" key="2">
    <source>
        <dbReference type="EMBL" id="KAJ3479036.1"/>
    </source>
</evidence>
<feature type="region of interest" description="Disordered" evidence="1">
    <location>
        <begin position="485"/>
        <end position="571"/>
    </location>
</feature>
<gene>
    <name evidence="2" type="ORF">NLI96_g9342</name>
</gene>
<feature type="compositionally biased region" description="Low complexity" evidence="1">
    <location>
        <begin position="485"/>
        <end position="495"/>
    </location>
</feature>
<keyword evidence="3" id="KW-1185">Reference proteome</keyword>
<name>A0AAD5UXC9_9APHY</name>
<evidence type="ECO:0000256" key="1">
    <source>
        <dbReference type="SAM" id="MobiDB-lite"/>
    </source>
</evidence>
<protein>
    <submittedName>
        <fullName evidence="2">Uncharacterized protein</fullName>
    </submittedName>
</protein>
<proteinExistence type="predicted"/>
<sequence>MNPVSNKRNAASRKRVHTKSLVQSTAILSQLPDIVPTPFTPPEPPFTPPPEMAPDNDNDAGQDRMTDPFFEEYSPKSSERTARLPVVERAPSPPAPTMIAPQQPSRSTTLDHTQLLAGPSEPGHVRSPVLAREPTTLESFSRMVRNYMPSSIPIPSAAPTPPRVSRPVSFGSFLTPSGMTSRVADRGSSPTEASGRKRRGSDLHNRLSWPDQRTMDDDDHQGVFDLDEELREESPNQRAFLSRYPGLSDGDDIVWAGWDTLTGVESSNSRGVLLSSQEYSPTPSRDTESRFVVYSLRTHEVVHRITIPSLISFASSPEFIVLSTAQPSASLRILSSRTFKCRHTLTSASLVTFTRPTSRTNTPASPDRREDAGLVPRYTLPEDPRPVFALSGRFLAYCSVPPRPDVPVSPPSRYPQVGSRTSSVAEGPLRKGLTMTQADLGNAAVKIGGSVLSGMKSLGGLAFSAAKAGVNAAVSGEFGVSGVPSTISSPSAPSTHNPYTHSAHVHAHPQAHASPRLFSRSAPEAGAREPDARGPGASLGDGGASPGWEPGSHISAPSPPSSGSRALSLLDPSGSGNLTGIDGNSGSYITVLDLAPLGSSSAFGKVASILSPPSTLQPQTLTPIAEFLVEKAQPTYV</sequence>
<feature type="region of interest" description="Disordered" evidence="1">
    <location>
        <begin position="355"/>
        <end position="377"/>
    </location>
</feature>
<comment type="caution">
    <text evidence="2">The sequence shown here is derived from an EMBL/GenBank/DDBJ whole genome shotgun (WGS) entry which is preliminary data.</text>
</comment>
<feature type="compositionally biased region" description="Low complexity" evidence="1">
    <location>
        <begin position="550"/>
        <end position="569"/>
    </location>
</feature>
<dbReference type="Proteomes" id="UP001212997">
    <property type="component" value="Unassembled WGS sequence"/>
</dbReference>
<feature type="region of interest" description="Disordered" evidence="1">
    <location>
        <begin position="1"/>
        <end position="106"/>
    </location>
</feature>
<feature type="compositionally biased region" description="Basic and acidic residues" evidence="1">
    <location>
        <begin position="73"/>
        <end position="82"/>
    </location>
</feature>
<evidence type="ECO:0000313" key="3">
    <source>
        <dbReference type="Proteomes" id="UP001212997"/>
    </source>
</evidence>
<dbReference type="EMBL" id="JANAWD010000467">
    <property type="protein sequence ID" value="KAJ3479036.1"/>
    <property type="molecule type" value="Genomic_DNA"/>
</dbReference>
<feature type="compositionally biased region" description="Pro residues" evidence="1">
    <location>
        <begin position="38"/>
        <end position="52"/>
    </location>
</feature>
<dbReference type="AlphaFoldDB" id="A0AAD5UXC9"/>